<feature type="domain" description="Chitin-binding type-1" evidence="10">
    <location>
        <begin position="379"/>
        <end position="425"/>
    </location>
</feature>
<dbReference type="Pfam" id="PF01522">
    <property type="entry name" value="Polysacc_deac_1"/>
    <property type="match status" value="1"/>
</dbReference>
<evidence type="ECO:0000256" key="4">
    <source>
        <dbReference type="ARBA" id="ARBA00022729"/>
    </source>
</evidence>
<evidence type="ECO:0000256" key="8">
    <source>
        <dbReference type="PROSITE-ProRule" id="PRU00261"/>
    </source>
</evidence>
<dbReference type="Pfam" id="PF00187">
    <property type="entry name" value="Chitin_bind_1"/>
    <property type="match status" value="1"/>
</dbReference>
<dbReference type="PROSITE" id="PS51677">
    <property type="entry name" value="NODB"/>
    <property type="match status" value="1"/>
</dbReference>
<dbReference type="PROSITE" id="PS50941">
    <property type="entry name" value="CHIT_BIND_I_2"/>
    <property type="match status" value="2"/>
</dbReference>
<dbReference type="CDD" id="cd11618">
    <property type="entry name" value="ChtBD1_1"/>
    <property type="match status" value="1"/>
</dbReference>
<evidence type="ECO:0000313" key="13">
    <source>
        <dbReference type="Proteomes" id="UP000799324"/>
    </source>
</evidence>
<dbReference type="GO" id="GO:0016810">
    <property type="term" value="F:hydrolase activity, acting on carbon-nitrogen (but not peptide) bonds"/>
    <property type="evidence" value="ECO:0007669"/>
    <property type="project" value="InterPro"/>
</dbReference>
<evidence type="ECO:0000256" key="2">
    <source>
        <dbReference type="ARBA" id="ARBA00022669"/>
    </source>
</evidence>
<keyword evidence="4" id="KW-0732">Signal</keyword>
<evidence type="ECO:0000256" key="9">
    <source>
        <dbReference type="SAM" id="MobiDB-lite"/>
    </source>
</evidence>
<comment type="caution">
    <text evidence="8">Lacks conserved residue(s) required for the propagation of feature annotation.</text>
</comment>
<feature type="disulfide bond" evidence="8">
    <location>
        <begin position="60"/>
        <end position="74"/>
    </location>
</feature>
<accession>A0A6A6SZ49</accession>
<evidence type="ECO:0000256" key="3">
    <source>
        <dbReference type="ARBA" id="ARBA00022723"/>
    </source>
</evidence>
<dbReference type="Gene3D" id="3.20.20.370">
    <property type="entry name" value="Glycoside hydrolase/deacetylase"/>
    <property type="match status" value="1"/>
</dbReference>
<dbReference type="GO" id="GO:0005975">
    <property type="term" value="P:carbohydrate metabolic process"/>
    <property type="evidence" value="ECO:0007669"/>
    <property type="project" value="InterPro"/>
</dbReference>
<gene>
    <name evidence="12" type="ORF">K491DRAFT_604052</name>
</gene>
<dbReference type="AlphaFoldDB" id="A0A6A6SZ49"/>
<dbReference type="EMBL" id="MU004392">
    <property type="protein sequence ID" value="KAF2652852.1"/>
    <property type="molecule type" value="Genomic_DNA"/>
</dbReference>
<dbReference type="SUPFAM" id="SSF57016">
    <property type="entry name" value="Plant lectins/antimicrobial peptides"/>
    <property type="match status" value="2"/>
</dbReference>
<dbReference type="InterPro" id="IPR036861">
    <property type="entry name" value="Endochitinase-like_sf"/>
</dbReference>
<evidence type="ECO:0000259" key="11">
    <source>
        <dbReference type="PROSITE" id="PS51677"/>
    </source>
</evidence>
<evidence type="ECO:0000313" key="12">
    <source>
        <dbReference type="EMBL" id="KAF2652852.1"/>
    </source>
</evidence>
<keyword evidence="6" id="KW-0119">Carbohydrate metabolism</keyword>
<keyword evidence="2 8" id="KW-0147">Chitin-binding</keyword>
<reference evidence="12" key="1">
    <citation type="journal article" date="2020" name="Stud. Mycol.">
        <title>101 Dothideomycetes genomes: a test case for predicting lifestyles and emergence of pathogens.</title>
        <authorList>
            <person name="Haridas S."/>
            <person name="Albert R."/>
            <person name="Binder M."/>
            <person name="Bloem J."/>
            <person name="Labutti K."/>
            <person name="Salamov A."/>
            <person name="Andreopoulos B."/>
            <person name="Baker S."/>
            <person name="Barry K."/>
            <person name="Bills G."/>
            <person name="Bluhm B."/>
            <person name="Cannon C."/>
            <person name="Castanera R."/>
            <person name="Culley D."/>
            <person name="Daum C."/>
            <person name="Ezra D."/>
            <person name="Gonzalez J."/>
            <person name="Henrissat B."/>
            <person name="Kuo A."/>
            <person name="Liang C."/>
            <person name="Lipzen A."/>
            <person name="Lutzoni F."/>
            <person name="Magnuson J."/>
            <person name="Mondo S."/>
            <person name="Nolan M."/>
            <person name="Ohm R."/>
            <person name="Pangilinan J."/>
            <person name="Park H.-J."/>
            <person name="Ramirez L."/>
            <person name="Alfaro M."/>
            <person name="Sun H."/>
            <person name="Tritt A."/>
            <person name="Yoshinaga Y."/>
            <person name="Zwiers L.-H."/>
            <person name="Turgeon B."/>
            <person name="Goodwin S."/>
            <person name="Spatafora J."/>
            <person name="Crous P."/>
            <person name="Grigoriev I."/>
        </authorList>
    </citation>
    <scope>NUCLEOTIDE SEQUENCE</scope>
    <source>
        <strain evidence="12">CBS 122681</strain>
    </source>
</reference>
<dbReference type="InterPro" id="IPR001002">
    <property type="entry name" value="Chitin-bd_1"/>
</dbReference>
<keyword evidence="8" id="KW-1015">Disulfide bond</keyword>
<dbReference type="InterPro" id="IPR002509">
    <property type="entry name" value="NODB_dom"/>
</dbReference>
<dbReference type="CDD" id="cd10951">
    <property type="entry name" value="CE4_ClCDA_like"/>
    <property type="match status" value="1"/>
</dbReference>
<dbReference type="InterPro" id="IPR018371">
    <property type="entry name" value="Chitin-binding_1_CS"/>
</dbReference>
<keyword evidence="3" id="KW-0479">Metal-binding</keyword>
<feature type="region of interest" description="Disordered" evidence="9">
    <location>
        <begin position="440"/>
        <end position="462"/>
    </location>
</feature>
<sequence length="486" mass="50414">MGGNPVSIAQLKSRNVFEKHVERAAQAQPKPAHQLNARQGGVDGRCGPVAGGACCDEGYCCSPEGWCGQGEAYCMAPDCLFNYGPACDANHVPSGGSTKNTPRAQLGSVAYGGEGVYPCTVPGDVAITYDDGPYIYTDGLLDLYASYGMKATFFITGVNINKGSIDDASTAWPAVIKRMIAEGHQVASHTWSHQDLSAITQTQRYDQLVRNEMAFSNIIGKFPTYMRPPYSSCTAASGCEQDMADLGYVVSYFNLDSDDYNNITPALIQNAKNNVFNAINPSNPSTDSFLGIAHDIHQQTAQNLTAYWLDLLVTKGYRGVTMGECLGDPEANWYRIPSARTASTSAFTCPGATSTASSTSSGTATSSAVTSTATVTSPDSSCGGTNGYTCVGFAQGECCSPYGYCGNSADHCGTGCQSLFGNCGSSSSSSSGSATASSTGSASGTSSAPTSTASAQVSTDGSCGGTNGYTCKGSTFGDCCSAYGWW</sequence>
<dbReference type="SMART" id="SM00270">
    <property type="entry name" value="ChtBD1"/>
    <property type="match status" value="2"/>
</dbReference>
<dbReference type="GO" id="GO:0046872">
    <property type="term" value="F:metal ion binding"/>
    <property type="evidence" value="ECO:0007669"/>
    <property type="project" value="UniProtKB-KW"/>
</dbReference>
<name>A0A6A6SZ49_9PLEO</name>
<dbReference type="PANTHER" id="PTHR46471:SF8">
    <property type="entry name" value="CHITIN DEACETYLASE"/>
    <property type="match status" value="1"/>
</dbReference>
<evidence type="ECO:0000256" key="7">
    <source>
        <dbReference type="ARBA" id="ARBA00023285"/>
    </source>
</evidence>
<feature type="disulfide bond" evidence="8">
    <location>
        <begin position="46"/>
        <end position="61"/>
    </location>
</feature>
<feature type="disulfide bond" evidence="8">
    <location>
        <begin position="398"/>
        <end position="412"/>
    </location>
</feature>
<dbReference type="GO" id="GO:0008061">
    <property type="term" value="F:chitin binding"/>
    <property type="evidence" value="ECO:0007669"/>
    <property type="project" value="UniProtKB-UniRule"/>
</dbReference>
<protein>
    <submittedName>
        <fullName evidence="12">Carbohydrate esterase family 4 protein</fullName>
    </submittedName>
</protein>
<evidence type="ECO:0000259" key="10">
    <source>
        <dbReference type="PROSITE" id="PS50941"/>
    </source>
</evidence>
<dbReference type="PANTHER" id="PTHR46471">
    <property type="entry name" value="CHITIN DEACETYLASE"/>
    <property type="match status" value="1"/>
</dbReference>
<dbReference type="CDD" id="cd00035">
    <property type="entry name" value="ChtBD1"/>
    <property type="match status" value="1"/>
</dbReference>
<comment type="cofactor">
    <cofactor evidence="1">
        <name>Co(2+)</name>
        <dbReference type="ChEBI" id="CHEBI:48828"/>
    </cofactor>
</comment>
<keyword evidence="5" id="KW-0378">Hydrolase</keyword>
<keyword evidence="7" id="KW-0170">Cobalt</keyword>
<organism evidence="12 13">
    <name type="scientific">Lophiostoma macrostomum CBS 122681</name>
    <dbReference type="NCBI Taxonomy" id="1314788"/>
    <lineage>
        <taxon>Eukaryota</taxon>
        <taxon>Fungi</taxon>
        <taxon>Dikarya</taxon>
        <taxon>Ascomycota</taxon>
        <taxon>Pezizomycotina</taxon>
        <taxon>Dothideomycetes</taxon>
        <taxon>Pleosporomycetidae</taxon>
        <taxon>Pleosporales</taxon>
        <taxon>Lophiostomataceae</taxon>
        <taxon>Lophiostoma</taxon>
    </lineage>
</organism>
<feature type="compositionally biased region" description="Low complexity" evidence="9">
    <location>
        <begin position="440"/>
        <end position="455"/>
    </location>
</feature>
<dbReference type="SUPFAM" id="SSF88713">
    <property type="entry name" value="Glycoside hydrolase/deacetylase"/>
    <property type="match status" value="1"/>
</dbReference>
<dbReference type="OrthoDB" id="407355at2759"/>
<proteinExistence type="predicted"/>
<dbReference type="InterPro" id="IPR011330">
    <property type="entry name" value="Glyco_hydro/deAcase_b/a-brl"/>
</dbReference>
<feature type="disulfide bond" evidence="8">
    <location>
        <begin position="55"/>
        <end position="67"/>
    </location>
</feature>
<dbReference type="Gene3D" id="3.30.60.10">
    <property type="entry name" value="Endochitinase-like"/>
    <property type="match status" value="2"/>
</dbReference>
<keyword evidence="13" id="KW-1185">Reference proteome</keyword>
<dbReference type="Proteomes" id="UP000799324">
    <property type="component" value="Unassembled WGS sequence"/>
</dbReference>
<feature type="domain" description="Chitin-binding type-1" evidence="10">
    <location>
        <begin position="43"/>
        <end position="89"/>
    </location>
</feature>
<dbReference type="PROSITE" id="PS00026">
    <property type="entry name" value="CHIT_BIND_I_1"/>
    <property type="match status" value="1"/>
</dbReference>
<feature type="domain" description="NodB homology" evidence="11">
    <location>
        <begin position="123"/>
        <end position="320"/>
    </location>
</feature>
<evidence type="ECO:0000256" key="1">
    <source>
        <dbReference type="ARBA" id="ARBA00001941"/>
    </source>
</evidence>
<evidence type="ECO:0000256" key="6">
    <source>
        <dbReference type="ARBA" id="ARBA00023277"/>
    </source>
</evidence>
<evidence type="ECO:0000256" key="5">
    <source>
        <dbReference type="ARBA" id="ARBA00022801"/>
    </source>
</evidence>